<dbReference type="EMBL" id="VIEB01000105">
    <property type="protein sequence ID" value="TQE06342.1"/>
    <property type="molecule type" value="Genomic_DNA"/>
</dbReference>
<dbReference type="Proteomes" id="UP000315295">
    <property type="component" value="Unassembled WGS sequence"/>
</dbReference>
<sequence length="82" mass="9185">MLRRATTLLTRSTIFLRARRFSTDVDATARADSTFSDAWKKVVPHIDHQNTPLAFVKPQPATPSSIPTKLTVNFVLPYASEL</sequence>
<evidence type="ECO:0000313" key="2">
    <source>
        <dbReference type="Proteomes" id="UP000315295"/>
    </source>
</evidence>
<comment type="caution">
    <text evidence="1">The sequence shown here is derived from an EMBL/GenBank/DDBJ whole genome shotgun (WGS) entry which is preliminary data.</text>
</comment>
<dbReference type="AlphaFoldDB" id="A0A540N5M7"/>
<name>A0A540N5M7_MALBA</name>
<proteinExistence type="predicted"/>
<dbReference type="STRING" id="106549.A0A540N5M7"/>
<gene>
    <name evidence="1" type="ORF">C1H46_008050</name>
</gene>
<keyword evidence="2" id="KW-1185">Reference proteome</keyword>
<accession>A0A540N5M7</accession>
<reference evidence="1 2" key="1">
    <citation type="journal article" date="2019" name="G3 (Bethesda)">
        <title>Sequencing of a Wild Apple (Malus baccata) Genome Unravels the Differences Between Cultivated and Wild Apple Species Regarding Disease Resistance and Cold Tolerance.</title>
        <authorList>
            <person name="Chen X."/>
        </authorList>
    </citation>
    <scope>NUCLEOTIDE SEQUENCE [LARGE SCALE GENOMIC DNA]</scope>
    <source>
        <strain evidence="2">cv. Shandingzi</strain>
        <tissue evidence="1">Leaves</tissue>
    </source>
</reference>
<evidence type="ECO:0008006" key="3">
    <source>
        <dbReference type="Google" id="ProtNLM"/>
    </source>
</evidence>
<organism evidence="1 2">
    <name type="scientific">Malus baccata</name>
    <name type="common">Siberian crab apple</name>
    <name type="synonym">Pyrus baccata</name>
    <dbReference type="NCBI Taxonomy" id="106549"/>
    <lineage>
        <taxon>Eukaryota</taxon>
        <taxon>Viridiplantae</taxon>
        <taxon>Streptophyta</taxon>
        <taxon>Embryophyta</taxon>
        <taxon>Tracheophyta</taxon>
        <taxon>Spermatophyta</taxon>
        <taxon>Magnoliopsida</taxon>
        <taxon>eudicotyledons</taxon>
        <taxon>Gunneridae</taxon>
        <taxon>Pentapetalae</taxon>
        <taxon>rosids</taxon>
        <taxon>fabids</taxon>
        <taxon>Rosales</taxon>
        <taxon>Rosaceae</taxon>
        <taxon>Amygdaloideae</taxon>
        <taxon>Maleae</taxon>
        <taxon>Malus</taxon>
    </lineage>
</organism>
<evidence type="ECO:0000313" key="1">
    <source>
        <dbReference type="EMBL" id="TQE06342.1"/>
    </source>
</evidence>
<protein>
    <recommendedName>
        <fullName evidence="3">ATP synthase subunit delta', mitochondrial</fullName>
    </recommendedName>
</protein>